<accession>A0A1J5HQ48</accession>
<evidence type="ECO:0000256" key="9">
    <source>
        <dbReference type="ARBA" id="ARBA00023235"/>
    </source>
</evidence>
<dbReference type="Pfam" id="PF01131">
    <property type="entry name" value="Topoisom_bac"/>
    <property type="match status" value="1"/>
</dbReference>
<evidence type="ECO:0000256" key="6">
    <source>
        <dbReference type="ARBA" id="ARBA00022842"/>
    </source>
</evidence>
<feature type="domain" description="Toprim" evidence="11">
    <location>
        <begin position="1"/>
        <end position="124"/>
    </location>
</feature>
<feature type="site" description="Interaction with DNA" evidence="10">
    <location>
        <position position="166"/>
    </location>
</feature>
<gene>
    <name evidence="10" type="primary">topA</name>
    <name evidence="13" type="ORF">AUK04_03925</name>
</gene>
<dbReference type="SMART" id="SM00436">
    <property type="entry name" value="TOP1Bc"/>
    <property type="match status" value="1"/>
</dbReference>
<feature type="site" description="Interaction with DNA" evidence="10">
    <location>
        <position position="159"/>
    </location>
</feature>
<dbReference type="EMBL" id="MNZM01000098">
    <property type="protein sequence ID" value="OIP82999.1"/>
    <property type="molecule type" value="Genomic_DNA"/>
</dbReference>
<feature type="region of interest" description="Interaction with DNA" evidence="10">
    <location>
        <begin position="175"/>
        <end position="180"/>
    </location>
</feature>
<comment type="catalytic activity">
    <reaction evidence="1 10">
        <text>ATP-independent breakage of single-stranded DNA, followed by passage and rejoining.</text>
        <dbReference type="EC" id="5.6.2.1"/>
    </reaction>
</comment>
<dbReference type="PANTHER" id="PTHR42785:SF1">
    <property type="entry name" value="DNA TOPOISOMERASE"/>
    <property type="match status" value="1"/>
</dbReference>
<keyword evidence="3" id="KW-0479">Metal-binding</keyword>
<protein>
    <recommendedName>
        <fullName evidence="10">DNA topoisomerase 1</fullName>
        <ecNumber evidence="10">5.6.2.1</ecNumber>
    </recommendedName>
    <alternativeName>
        <fullName evidence="10">DNA topoisomerase I</fullName>
    </alternativeName>
</protein>
<evidence type="ECO:0000256" key="5">
    <source>
        <dbReference type="ARBA" id="ARBA00022833"/>
    </source>
</evidence>
<comment type="function">
    <text evidence="10">Releases the supercoiling and torsional tension of DNA, which is introduced during the DNA replication and transcription, by transiently cleaving and rejoining one strand of the DNA duplex. Introduces a single-strand break via transesterification at a target site in duplex DNA. The scissile phosphodiester is attacked by the catalytic tyrosine of the enzyme, resulting in the formation of a DNA-(5'-phosphotyrosyl)-enzyme intermediate and the expulsion of a 3'-OH DNA strand. The free DNA strand then undergoes passage around the unbroken strand, thus removing DNA supercoils. Finally, in the religation step, the DNA 3'-OH attacks the covalent intermediate to expel the active-site tyrosine and restore the DNA phosphodiester backbone.</text>
</comment>
<evidence type="ECO:0000256" key="7">
    <source>
        <dbReference type="ARBA" id="ARBA00023029"/>
    </source>
</evidence>
<dbReference type="InterPro" id="IPR013825">
    <property type="entry name" value="Topo_IA_cen_sub2"/>
</dbReference>
<dbReference type="InterPro" id="IPR006171">
    <property type="entry name" value="TOPRIM_dom"/>
</dbReference>
<evidence type="ECO:0000256" key="4">
    <source>
        <dbReference type="ARBA" id="ARBA00022771"/>
    </source>
</evidence>
<dbReference type="GO" id="GO:0006265">
    <property type="term" value="P:DNA topological change"/>
    <property type="evidence" value="ECO:0007669"/>
    <property type="project" value="UniProtKB-UniRule"/>
</dbReference>
<dbReference type="Proteomes" id="UP000183758">
    <property type="component" value="Unassembled WGS sequence"/>
</dbReference>
<comment type="caution">
    <text evidence="13">The sequence shown here is derived from an EMBL/GenBank/DDBJ whole genome shotgun (WGS) entry which is preliminary data.</text>
</comment>
<dbReference type="NCBIfam" id="TIGR01051">
    <property type="entry name" value="topA_bact"/>
    <property type="match status" value="1"/>
</dbReference>
<dbReference type="InterPro" id="IPR005733">
    <property type="entry name" value="TopoI_bac-type"/>
</dbReference>
<evidence type="ECO:0000256" key="10">
    <source>
        <dbReference type="HAMAP-Rule" id="MF_00952"/>
    </source>
</evidence>
<dbReference type="InterPro" id="IPR023406">
    <property type="entry name" value="Topo_IA_AS"/>
</dbReference>
<dbReference type="InterPro" id="IPR013498">
    <property type="entry name" value="Topo_IA_Znf"/>
</dbReference>
<dbReference type="InterPro" id="IPR034149">
    <property type="entry name" value="TOPRIM_TopoI"/>
</dbReference>
<evidence type="ECO:0000313" key="14">
    <source>
        <dbReference type="Proteomes" id="UP000183758"/>
    </source>
</evidence>
<dbReference type="HAMAP" id="MF_00952">
    <property type="entry name" value="Topoisom_1_prok"/>
    <property type="match status" value="1"/>
</dbReference>
<dbReference type="Gene3D" id="2.70.20.10">
    <property type="entry name" value="Topoisomerase I, domain 3"/>
    <property type="match status" value="1"/>
</dbReference>
<dbReference type="CDD" id="cd00186">
    <property type="entry name" value="TOP1Ac"/>
    <property type="match status" value="1"/>
</dbReference>
<evidence type="ECO:0000313" key="13">
    <source>
        <dbReference type="EMBL" id="OIP82999.1"/>
    </source>
</evidence>
<evidence type="ECO:0000256" key="3">
    <source>
        <dbReference type="ARBA" id="ARBA00022723"/>
    </source>
</evidence>
<dbReference type="InterPro" id="IPR023405">
    <property type="entry name" value="Topo_IA_core_domain"/>
</dbReference>
<dbReference type="PROSITE" id="PS52039">
    <property type="entry name" value="TOPO_IA_2"/>
    <property type="match status" value="1"/>
</dbReference>
<dbReference type="AlphaFoldDB" id="A0A1J5HQ48"/>
<keyword evidence="4" id="KW-0863">Zinc-finger</keyword>
<dbReference type="InterPro" id="IPR028612">
    <property type="entry name" value="Topoisom_1_IA"/>
</dbReference>
<feature type="site" description="Interaction with DNA" evidence="10">
    <location>
        <position position="150"/>
    </location>
</feature>
<evidence type="ECO:0000256" key="1">
    <source>
        <dbReference type="ARBA" id="ARBA00000213"/>
    </source>
</evidence>
<dbReference type="SMART" id="SM00493">
    <property type="entry name" value="TOPRIM"/>
    <property type="match status" value="1"/>
</dbReference>
<dbReference type="InterPro" id="IPR013497">
    <property type="entry name" value="Topo_IA_cen"/>
</dbReference>
<organism evidence="13 14">
    <name type="scientific">Candidatus Roizmanbacteria bacterium CG2_30_33_16</name>
    <dbReference type="NCBI Taxonomy" id="1805340"/>
    <lineage>
        <taxon>Bacteria</taxon>
        <taxon>Candidatus Roizmaniibacteriota</taxon>
    </lineage>
</organism>
<name>A0A1J5HQ48_9BACT</name>
<dbReference type="Pfam" id="PF01751">
    <property type="entry name" value="Toprim"/>
    <property type="match status" value="1"/>
</dbReference>
<comment type="subunit">
    <text evidence="10">Monomer.</text>
</comment>
<dbReference type="Gene3D" id="3.40.50.140">
    <property type="match status" value="1"/>
</dbReference>
<proteinExistence type="inferred from homology"/>
<dbReference type="CDD" id="cd03363">
    <property type="entry name" value="TOPRIM_TopoIA_TopoI"/>
    <property type="match status" value="1"/>
</dbReference>
<dbReference type="PROSITE" id="PS50880">
    <property type="entry name" value="TOPRIM"/>
    <property type="match status" value="1"/>
</dbReference>
<dbReference type="GO" id="GO:0003677">
    <property type="term" value="F:DNA binding"/>
    <property type="evidence" value="ECO:0007669"/>
    <property type="project" value="UniProtKB-KW"/>
</dbReference>
<dbReference type="PANTHER" id="PTHR42785">
    <property type="entry name" value="DNA TOPOISOMERASE, TYPE IA, CORE"/>
    <property type="match status" value="1"/>
</dbReference>
<dbReference type="Gene3D" id="3.30.65.10">
    <property type="entry name" value="Bacterial Topoisomerase I, domain 1"/>
    <property type="match status" value="2"/>
</dbReference>
<dbReference type="InterPro" id="IPR003602">
    <property type="entry name" value="Topo_IA_DNA-bd_dom"/>
</dbReference>
<dbReference type="Gene3D" id="1.10.290.10">
    <property type="entry name" value="Topoisomerase I, domain 4"/>
    <property type="match status" value="1"/>
</dbReference>
<dbReference type="GO" id="GO:0003917">
    <property type="term" value="F:DNA topoisomerase type I (single strand cut, ATP-independent) activity"/>
    <property type="evidence" value="ECO:0007669"/>
    <property type="project" value="UniProtKB-UniRule"/>
</dbReference>
<keyword evidence="6" id="KW-0460">Magnesium</keyword>
<dbReference type="Gene3D" id="1.10.460.10">
    <property type="entry name" value="Topoisomerase I, domain 2"/>
    <property type="match status" value="1"/>
</dbReference>
<dbReference type="SMART" id="SM00437">
    <property type="entry name" value="TOP1Ac"/>
    <property type="match status" value="1"/>
</dbReference>
<evidence type="ECO:0000256" key="8">
    <source>
        <dbReference type="ARBA" id="ARBA00023125"/>
    </source>
</evidence>
<comment type="similarity">
    <text evidence="2 10">Belongs to the type IA topoisomerase family.</text>
</comment>
<dbReference type="InterPro" id="IPR000380">
    <property type="entry name" value="Topo_IA"/>
</dbReference>
<dbReference type="SUPFAM" id="SSF57783">
    <property type="entry name" value="Zinc beta-ribbon"/>
    <property type="match status" value="2"/>
</dbReference>
<evidence type="ECO:0000256" key="2">
    <source>
        <dbReference type="ARBA" id="ARBA00009446"/>
    </source>
</evidence>
<feature type="active site" description="O-(5'-phospho-DNA)-tyrosine intermediate" evidence="10">
    <location>
        <position position="316"/>
    </location>
</feature>
<keyword evidence="5" id="KW-0862">Zinc</keyword>
<feature type="site" description="Interaction with DNA" evidence="10">
    <location>
        <position position="154"/>
    </location>
</feature>
<dbReference type="GO" id="GO:0005694">
    <property type="term" value="C:chromosome"/>
    <property type="evidence" value="ECO:0007669"/>
    <property type="project" value="InterPro"/>
</dbReference>
<dbReference type="InterPro" id="IPR013826">
    <property type="entry name" value="Topo_IA_cen_sub3"/>
</dbReference>
<dbReference type="PROSITE" id="PS00396">
    <property type="entry name" value="TOPO_IA_1"/>
    <property type="match status" value="1"/>
</dbReference>
<reference evidence="13 14" key="1">
    <citation type="journal article" date="2016" name="Environ. Microbiol.">
        <title>Genomic resolution of a cold subsurface aquifer community provides metabolic insights for novel microbes adapted to high CO concentrations.</title>
        <authorList>
            <person name="Probst A.J."/>
            <person name="Castelle C.J."/>
            <person name="Singh A."/>
            <person name="Brown C.T."/>
            <person name="Anantharaman K."/>
            <person name="Sharon I."/>
            <person name="Hug L.A."/>
            <person name="Burstein D."/>
            <person name="Emerson J.B."/>
            <person name="Thomas B.C."/>
            <person name="Banfield J.F."/>
        </authorList>
    </citation>
    <scope>NUCLEOTIDE SEQUENCE [LARGE SCALE GENOMIC DNA]</scope>
    <source>
        <strain evidence="13">CG2_30_33_16</strain>
    </source>
</reference>
<dbReference type="EC" id="5.6.2.1" evidence="10"/>
<feature type="site" description="Interaction with DNA" evidence="10">
    <location>
        <position position="318"/>
    </location>
</feature>
<feature type="site" description="Interaction with DNA" evidence="10">
    <location>
        <position position="151"/>
    </location>
</feature>
<dbReference type="Pfam" id="PF01396">
    <property type="entry name" value="Zn_ribbon_Top1"/>
    <property type="match status" value="2"/>
</dbReference>
<dbReference type="PRINTS" id="PR00417">
    <property type="entry name" value="PRTPISMRASEI"/>
</dbReference>
<dbReference type="InterPro" id="IPR003601">
    <property type="entry name" value="Topo_IA_2"/>
</dbReference>
<keyword evidence="7 10" id="KW-0799">Topoisomerase</keyword>
<keyword evidence="8 10" id="KW-0238">DNA-binding</keyword>
<feature type="domain" description="Topo IA-type catalytic" evidence="12">
    <location>
        <begin position="140"/>
        <end position="575"/>
    </location>
</feature>
<sequence length="672" mass="77243">MALIIVESPTKARTFNRILKGKDYYVYATMGHIRDLPGASMAIDFKNHFAPQYQIIENKKKVVATLKDLAKKNKEIIFATDLDREGESISYHAACILGLINEDWPEFSVKKKAKKLTRIVFHEITSNALEEALKNPSELRVDLIKAQQARRILDRIVGYELSPLLWKKTGKNWLSAGRVQTVALRLIVEREKEIRKFASEPYYQIYTLFNNSLLRAKLIEKDKIPYEQTINIVLFAGKYQYSKTTISESNHVQIETDLKTDSYKISAINKETQMRYPPPPLTTSLLQQEGFYKCNFTSRTVMKLAQDLYEHGLITYHRTDSFNLSTQFVFAAQRYIKSTYGEKYALEKPRGYRTKSKSAQEAHEAIRPTKIERELSTVKDKSITANHKKLYQLIWNRAVATQMKEAEVLYSKLLIDSDKKYCLLSEHQQVIFPGFLKILNPEYVKMHTDAIQINEGQSVAYSDLESKLEQTKPPPRYNDASLIKIMEEKSIGRPSTYAPIIGLIQTKGYVEKDGRYFKPTGLGESICNYLSSAFSELFDINFTAQMEDSLDEIANGNQKLIEILEKFYEPFNKTLTIQKANTEVIKIVEEKHGDCDKCGKPMIQRFSRFGKFLACSGYPKCKNIKAFLTVVVGQKCPDCGGDVVVRFTKSKRRFFGCSNYPKCKHSSWMINK</sequence>
<evidence type="ECO:0000259" key="12">
    <source>
        <dbReference type="PROSITE" id="PS52039"/>
    </source>
</evidence>
<dbReference type="SUPFAM" id="SSF56712">
    <property type="entry name" value="Prokaryotic type I DNA topoisomerase"/>
    <property type="match status" value="1"/>
</dbReference>
<keyword evidence="9 10" id="KW-0413">Isomerase</keyword>
<dbReference type="GO" id="GO:0008270">
    <property type="term" value="F:zinc ion binding"/>
    <property type="evidence" value="ECO:0007669"/>
    <property type="project" value="UniProtKB-KW"/>
</dbReference>
<comment type="caution">
    <text evidence="10">Lacks conserved residue(s) required for the propagation of feature annotation.</text>
</comment>
<dbReference type="InterPro" id="IPR013824">
    <property type="entry name" value="Topo_IA_cen_sub1"/>
</dbReference>
<feature type="site" description="Interaction with DNA" evidence="10">
    <location>
        <position position="32"/>
    </location>
</feature>
<evidence type="ECO:0000259" key="11">
    <source>
        <dbReference type="PROSITE" id="PS50880"/>
    </source>
</evidence>